<feature type="domain" description="DH" evidence="3">
    <location>
        <begin position="1"/>
        <end position="90"/>
    </location>
</feature>
<dbReference type="SUPFAM" id="SSF48065">
    <property type="entry name" value="DBL homology domain (DH-domain)"/>
    <property type="match status" value="1"/>
</dbReference>
<dbReference type="PANTHER" id="PTHR22826:SF106">
    <property type="entry name" value="TRIO, ISOFORM A"/>
    <property type="match status" value="1"/>
</dbReference>
<evidence type="ECO:0000259" key="3">
    <source>
        <dbReference type="PROSITE" id="PS50010"/>
    </source>
</evidence>
<evidence type="ECO:0000313" key="6">
    <source>
        <dbReference type="WBParaSite" id="SBAD_0001032201-mRNA-1"/>
    </source>
</evidence>
<dbReference type="PROSITE" id="PS50010">
    <property type="entry name" value="DH_2"/>
    <property type="match status" value="1"/>
</dbReference>
<dbReference type="Pfam" id="PF00621">
    <property type="entry name" value="RhoGEF"/>
    <property type="match status" value="1"/>
</dbReference>
<name>A0A183J272_9BILA</name>
<dbReference type="GO" id="GO:0007411">
    <property type="term" value="P:axon guidance"/>
    <property type="evidence" value="ECO:0007669"/>
    <property type="project" value="TreeGrafter"/>
</dbReference>
<dbReference type="OrthoDB" id="10256089at2759"/>
<dbReference type="InterPro" id="IPR001849">
    <property type="entry name" value="PH_domain"/>
</dbReference>
<proteinExistence type="predicted"/>
<dbReference type="InterPro" id="IPR051336">
    <property type="entry name" value="RhoGEF_Guanine_NuclExch_SF"/>
</dbReference>
<dbReference type="AlphaFoldDB" id="A0A183J272"/>
<dbReference type="Gene3D" id="2.30.29.30">
    <property type="entry name" value="Pleckstrin-homology domain (PH domain)/Phosphotyrosine-binding domain (PTB)"/>
    <property type="match status" value="1"/>
</dbReference>
<dbReference type="InterPro" id="IPR035899">
    <property type="entry name" value="DBL_dom_sf"/>
</dbReference>
<accession>A0A183J272</accession>
<dbReference type="InterPro" id="IPR000219">
    <property type="entry name" value="DH_dom"/>
</dbReference>
<dbReference type="GO" id="GO:0035556">
    <property type="term" value="P:intracellular signal transduction"/>
    <property type="evidence" value="ECO:0007669"/>
    <property type="project" value="InterPro"/>
</dbReference>
<reference evidence="4 5" key="2">
    <citation type="submission" date="2018-11" db="EMBL/GenBank/DDBJ databases">
        <authorList>
            <consortium name="Pathogen Informatics"/>
        </authorList>
    </citation>
    <scope>NUCLEOTIDE SEQUENCE [LARGE SCALE GENOMIC DNA]</scope>
</reference>
<evidence type="ECO:0000313" key="5">
    <source>
        <dbReference type="Proteomes" id="UP000270296"/>
    </source>
</evidence>
<dbReference type="InterPro" id="IPR001331">
    <property type="entry name" value="GDS_CDC24_CS"/>
</dbReference>
<gene>
    <name evidence="4" type="ORF">SBAD_LOCUS9970</name>
</gene>
<organism evidence="6">
    <name type="scientific">Soboliphyme baturini</name>
    <dbReference type="NCBI Taxonomy" id="241478"/>
    <lineage>
        <taxon>Eukaryota</taxon>
        <taxon>Metazoa</taxon>
        <taxon>Ecdysozoa</taxon>
        <taxon>Nematoda</taxon>
        <taxon>Enoplea</taxon>
        <taxon>Dorylaimia</taxon>
        <taxon>Dioctophymatida</taxon>
        <taxon>Dioctophymatoidea</taxon>
        <taxon>Soboliphymatidae</taxon>
        <taxon>Soboliphyme</taxon>
    </lineage>
</organism>
<feature type="domain" description="PH" evidence="2">
    <location>
        <begin position="108"/>
        <end position="217"/>
    </location>
</feature>
<sequence length="239" mass="27430">MYVVYCQNKPKSEYLVSEYETFFNVAEIKQKLGHKLTLADLLIKPVQRIMKYQLLLKDILKYTERAGEDTTMLQKALHVMHVVPKACDNMMHVGRLQGFDGKVTAQGKLLHQGTLLISDNPSPMQFKPKERRMFLFEQSIIIADCIQPKKDFATPNYIYKTHIMVNKLALEPDVPSEPLRFVLKNKDPSTNASDVVLQASSEDEKSQWITCIKQVLDSQMNFLKALQHPIAYQKGLSKD</sequence>
<evidence type="ECO:0000256" key="1">
    <source>
        <dbReference type="ARBA" id="ARBA00022658"/>
    </source>
</evidence>
<reference evidence="6" key="1">
    <citation type="submission" date="2016-06" db="UniProtKB">
        <authorList>
            <consortium name="WormBaseParasite"/>
        </authorList>
    </citation>
    <scope>IDENTIFICATION</scope>
</reference>
<dbReference type="SUPFAM" id="SSF50729">
    <property type="entry name" value="PH domain-like"/>
    <property type="match status" value="1"/>
</dbReference>
<evidence type="ECO:0000259" key="2">
    <source>
        <dbReference type="PROSITE" id="PS50003"/>
    </source>
</evidence>
<keyword evidence="5" id="KW-1185">Reference proteome</keyword>
<dbReference type="GO" id="GO:0005737">
    <property type="term" value="C:cytoplasm"/>
    <property type="evidence" value="ECO:0007669"/>
    <property type="project" value="TreeGrafter"/>
</dbReference>
<evidence type="ECO:0000313" key="4">
    <source>
        <dbReference type="EMBL" id="VDP27735.1"/>
    </source>
</evidence>
<dbReference type="InterPro" id="IPR011993">
    <property type="entry name" value="PH-like_dom_sf"/>
</dbReference>
<dbReference type="EMBL" id="UZAM01013422">
    <property type="protein sequence ID" value="VDP27735.1"/>
    <property type="molecule type" value="Genomic_DNA"/>
</dbReference>
<dbReference type="PROSITE" id="PS50003">
    <property type="entry name" value="PH_DOMAIN"/>
    <property type="match status" value="1"/>
</dbReference>
<dbReference type="WBParaSite" id="SBAD_0001032201-mRNA-1">
    <property type="protein sequence ID" value="SBAD_0001032201-mRNA-1"/>
    <property type="gene ID" value="SBAD_0001032201"/>
</dbReference>
<dbReference type="PROSITE" id="PS00741">
    <property type="entry name" value="DH_1"/>
    <property type="match status" value="1"/>
</dbReference>
<dbReference type="CDD" id="cd13241">
    <property type="entry name" value="PH2_Kalirin_Trio_p63RhoGEF"/>
    <property type="match status" value="1"/>
</dbReference>
<dbReference type="PANTHER" id="PTHR22826">
    <property type="entry name" value="RHO GUANINE EXCHANGE FACTOR-RELATED"/>
    <property type="match status" value="1"/>
</dbReference>
<dbReference type="GO" id="GO:0019898">
    <property type="term" value="C:extrinsic component of membrane"/>
    <property type="evidence" value="ECO:0007669"/>
    <property type="project" value="TreeGrafter"/>
</dbReference>
<dbReference type="Pfam" id="PF22697">
    <property type="entry name" value="SOS1_NGEF_PH"/>
    <property type="match status" value="1"/>
</dbReference>
<keyword evidence="1" id="KW-0344">Guanine-nucleotide releasing factor</keyword>
<dbReference type="SMART" id="SM00233">
    <property type="entry name" value="PH"/>
    <property type="match status" value="1"/>
</dbReference>
<dbReference type="Gene3D" id="1.20.900.10">
    <property type="entry name" value="Dbl homology (DH) domain"/>
    <property type="match status" value="1"/>
</dbReference>
<dbReference type="Proteomes" id="UP000270296">
    <property type="component" value="Unassembled WGS sequence"/>
</dbReference>
<protein>
    <submittedName>
        <fullName evidence="6">DH domain-containing protein</fullName>
    </submittedName>
</protein>
<dbReference type="GO" id="GO:0005085">
    <property type="term" value="F:guanyl-nucleotide exchange factor activity"/>
    <property type="evidence" value="ECO:0007669"/>
    <property type="project" value="UniProtKB-KW"/>
</dbReference>
<dbReference type="InterPro" id="IPR055251">
    <property type="entry name" value="SOS1_NGEF_PH"/>
</dbReference>